<feature type="region of interest" description="Disordered" evidence="5">
    <location>
        <begin position="711"/>
        <end position="789"/>
    </location>
</feature>
<proteinExistence type="predicted"/>
<dbReference type="GO" id="GO:0004190">
    <property type="term" value="F:aspartic-type endopeptidase activity"/>
    <property type="evidence" value="ECO:0007669"/>
    <property type="project" value="UniProtKB-KW"/>
</dbReference>
<evidence type="ECO:0000256" key="3">
    <source>
        <dbReference type="ARBA" id="ARBA00022750"/>
    </source>
</evidence>
<dbReference type="HOGENOM" id="CLU_001650_5_3_1"/>
<dbReference type="InterPro" id="IPR054722">
    <property type="entry name" value="PolX-like_BBD"/>
</dbReference>
<dbReference type="EMBL" id="DS566006">
    <property type="status" value="NOT_ANNOTATED_CDS"/>
    <property type="molecule type" value="Genomic_DNA"/>
</dbReference>
<feature type="region of interest" description="Disordered" evidence="5">
    <location>
        <begin position="1210"/>
        <end position="1242"/>
    </location>
</feature>
<keyword evidence="4" id="KW-0378">Hydrolase</keyword>
<dbReference type="SUPFAM" id="SSF56672">
    <property type="entry name" value="DNA/RNA polymerases"/>
    <property type="match status" value="1"/>
</dbReference>
<dbReference type="PROSITE" id="PS50994">
    <property type="entry name" value="INTEGRASE"/>
    <property type="match status" value="1"/>
</dbReference>
<accession>H3GG03</accession>
<dbReference type="InterPro" id="IPR036397">
    <property type="entry name" value="RNaseH_sf"/>
</dbReference>
<evidence type="ECO:0000313" key="7">
    <source>
        <dbReference type="EnsemblProtists" id="Phyra74699"/>
    </source>
</evidence>
<reference evidence="8" key="1">
    <citation type="journal article" date="2006" name="Science">
        <title>Phytophthora genome sequences uncover evolutionary origins and mechanisms of pathogenesis.</title>
        <authorList>
            <person name="Tyler B.M."/>
            <person name="Tripathy S."/>
            <person name="Zhang X."/>
            <person name="Dehal P."/>
            <person name="Jiang R.H."/>
            <person name="Aerts A."/>
            <person name="Arredondo F.D."/>
            <person name="Baxter L."/>
            <person name="Bensasson D."/>
            <person name="Beynon J.L."/>
            <person name="Chapman J."/>
            <person name="Damasceno C.M."/>
            <person name="Dorrance A.E."/>
            <person name="Dou D."/>
            <person name="Dickerman A.W."/>
            <person name="Dubchak I.L."/>
            <person name="Garbelotto M."/>
            <person name="Gijzen M."/>
            <person name="Gordon S.G."/>
            <person name="Govers F."/>
            <person name="Grunwald N.J."/>
            <person name="Huang W."/>
            <person name="Ivors K.L."/>
            <person name="Jones R.W."/>
            <person name="Kamoun S."/>
            <person name="Krampis K."/>
            <person name="Lamour K.H."/>
            <person name="Lee M.K."/>
            <person name="McDonald W.H."/>
            <person name="Medina M."/>
            <person name="Meijer H.J."/>
            <person name="Nordberg E.K."/>
            <person name="Maclean D.J."/>
            <person name="Ospina-Giraldo M.D."/>
            <person name="Morris P.F."/>
            <person name="Phuntumart V."/>
            <person name="Putnam N.H."/>
            <person name="Rash S."/>
            <person name="Rose J.K."/>
            <person name="Sakihama Y."/>
            <person name="Salamov A.A."/>
            <person name="Savidor A."/>
            <person name="Scheuring C.F."/>
            <person name="Smith B.M."/>
            <person name="Sobral B.W."/>
            <person name="Terry A."/>
            <person name="Torto-Alalibo T.A."/>
            <person name="Win J."/>
            <person name="Xu Z."/>
            <person name="Zhang H."/>
            <person name="Grigoriev I.V."/>
            <person name="Rokhsar D.S."/>
            <person name="Boore J.L."/>
        </authorList>
    </citation>
    <scope>NUCLEOTIDE SEQUENCE [LARGE SCALE GENOMIC DNA]</scope>
    <source>
        <strain evidence="8">Pr102</strain>
    </source>
</reference>
<feature type="compositionally biased region" description="Gly residues" evidence="5">
    <location>
        <begin position="244"/>
        <end position="255"/>
    </location>
</feature>
<dbReference type="GO" id="GO:0015074">
    <property type="term" value="P:DNA integration"/>
    <property type="evidence" value="ECO:0007669"/>
    <property type="project" value="InterPro"/>
</dbReference>
<dbReference type="VEuPathDB" id="FungiDB:KRP22_838"/>
<dbReference type="InterPro" id="IPR043502">
    <property type="entry name" value="DNA/RNA_pol_sf"/>
</dbReference>
<dbReference type="Gene3D" id="3.30.420.10">
    <property type="entry name" value="Ribonuclease H-like superfamily/Ribonuclease H"/>
    <property type="match status" value="1"/>
</dbReference>
<dbReference type="Pfam" id="PF22936">
    <property type="entry name" value="Pol_BBD"/>
    <property type="match status" value="1"/>
</dbReference>
<keyword evidence="3" id="KW-0064">Aspartyl protease</keyword>
<reference evidence="7" key="2">
    <citation type="submission" date="2015-06" db="UniProtKB">
        <authorList>
            <consortium name="EnsemblProtists"/>
        </authorList>
    </citation>
    <scope>IDENTIFICATION</scope>
    <source>
        <strain evidence="7">Pr102</strain>
    </source>
</reference>
<feature type="compositionally biased region" description="Acidic residues" evidence="5">
    <location>
        <begin position="1210"/>
        <end position="1226"/>
    </location>
</feature>
<dbReference type="PANTHER" id="PTHR42648">
    <property type="entry name" value="TRANSPOSASE, PUTATIVE-RELATED"/>
    <property type="match status" value="1"/>
</dbReference>
<dbReference type="Pfam" id="PF25597">
    <property type="entry name" value="SH3_retrovirus"/>
    <property type="match status" value="1"/>
</dbReference>
<keyword evidence="1" id="KW-0645">Protease</keyword>
<dbReference type="VEuPathDB" id="FungiDB:KRP23_14707"/>
<evidence type="ECO:0000313" key="8">
    <source>
        <dbReference type="Proteomes" id="UP000005238"/>
    </source>
</evidence>
<dbReference type="Pfam" id="PF14223">
    <property type="entry name" value="Retrotran_gag_2"/>
    <property type="match status" value="1"/>
</dbReference>
<feature type="compositionally biased region" description="Acidic residues" evidence="5">
    <location>
        <begin position="770"/>
        <end position="785"/>
    </location>
</feature>
<dbReference type="SUPFAM" id="SSF53098">
    <property type="entry name" value="Ribonuclease H-like"/>
    <property type="match status" value="1"/>
</dbReference>
<dbReference type="GO" id="GO:0046872">
    <property type="term" value="F:metal ion binding"/>
    <property type="evidence" value="ECO:0007669"/>
    <property type="project" value="UniProtKB-KW"/>
</dbReference>
<dbReference type="InterPro" id="IPR012337">
    <property type="entry name" value="RNaseH-like_sf"/>
</dbReference>
<name>H3GG03_PHYRM</name>
<feature type="domain" description="Integrase catalytic" evidence="6">
    <location>
        <begin position="448"/>
        <end position="624"/>
    </location>
</feature>
<dbReference type="InterPro" id="IPR039537">
    <property type="entry name" value="Retrotran_Ty1/copia-like"/>
</dbReference>
<feature type="region of interest" description="Disordered" evidence="5">
    <location>
        <begin position="235"/>
        <end position="261"/>
    </location>
</feature>
<dbReference type="InterPro" id="IPR001584">
    <property type="entry name" value="Integrase_cat-core"/>
</dbReference>
<dbReference type="Proteomes" id="UP000005238">
    <property type="component" value="Unassembled WGS sequence"/>
</dbReference>
<sequence length="1489" mass="166255">MSSAHDASTKVSIDKFNGDNYATWNRYMRGVFLTKSVWHVVNRETTPSFTDSRPKDEYVKSSNIAFGLMLLHMDADYHHVVDDCEEAWVAWTRLKTLYGGSQKAGRIYLKRQLFSMEMSEGGNVLHHCNEVLNISAKLSSIGAKMEDEDVAICLLRSLPKSYENVVLNLKMSSPELRSQDVVKVLTNEHIKRQGEKTASVKTEDAAKAFNTDRESRQCTYCGKLGHTVDKCWTKQKDENRGPRRGGNGNGNGRGRGANNAQWRNDDASYNYGYGYDRVAFAVSLDGATHHICNDKAAHLIERNEGELSVADGNKAAIMGVGTIVERVVLPNGDERDIEIKNALYVPSMSKNLLSVPQINKSGLFQVVFDGTQMRVAHKASKQVVAAANLVDGLYWLQTPQRSANAATSGKTVDLHARMGHAPVEVLRKMVDNDMIKDVKAPSKSSGPSKPFPSNCDKRRYDTFELLHFDFCGPMEEESLGGSKYLLLIVDEASGCMKGFCLRAKSESKDCIKAYVTKVQTQFGKKVKFVRHDGAREFATNSLKAFYEVEGIEQQTTVPYAHQTNGTAERAIRTFVTIGRSMLHHAKLDTCFWAEAAMTAIYVKNRLPSPKVEHKTPFEIVYKSKPSVKHMRVFGCQTYILTPKEKRRKWDPKARARLFLGYEEVSKAYRLYDIEAGQVVVSRDVNFDESVFRLSAHTSDEDVDDAALDLDALDLDDNDEPRQVNFKQAGKRKGRPSGDDDTARRSRPVRHRAGLEEASAPDVSSSRRAEPDEEEKSGDQDEDDDSTPPVFWRASANAVEAAADLSEPTTFQEAVNGPDQVHWRKAIRAELKSMRLRGVFRAAKLPSGQRAIGTKWVFKIKRKADGSIEKYKARLVAKGFKQKYGIDYTETFSPVIKYVTLRMIIAIAKYFGWSLDQLDVVTAFLYGVMKEVVFCVVPEGVELDGNFDCLKLVKAIYGLKQASRVWNETFDEFMCSIGFQVSAFDPFLYIKVVDGHCVLVLVYVDDVLITGSSPELISRTKTDLKTRFEMPDSGKCAFVLGIELVDGPDGSVTMCQRRYVDDILKRFAMDECRAVVSPVDMSTRLVPSDAATKVNVPFREAVGALMHLMTATRPDIAYDVGYVSRFMENPQEEHWVAVKRIFRYLQGTKTHGICFKLGDKIDFQKKEKKKKEDGERSEVSGTSNAGEVKWNAYRGFGAFRFVVRDADFDEPMDYSDAKEDDEEDDLEEKATMPELSEAAAVSVGRSGGVRSLARNLTEELNEVAGPEPANGYDEDESDDHRSSAMAENANSRPNGGRPPLNGDTPAANRVLGRYLELMKVKSNWVRSFAPEVVRQAIWMELGGELTVPVESWNTRQVAEDTVQLLRAMGCEPQVFPSEADLRAWAPEDAATALRKWKQKLRSAFGVAEAGVSRPPNVRHASDPVDPSMILLPSTPGRRPRGSTEAGIFSAQGATSTTTGERGRGISNRSDCWTKRKSDAQPTLRPPRRLI</sequence>
<keyword evidence="8" id="KW-1185">Reference proteome</keyword>
<dbReference type="eggNOG" id="KOG0017">
    <property type="taxonomic scope" value="Eukaryota"/>
</dbReference>
<evidence type="ECO:0000256" key="2">
    <source>
        <dbReference type="ARBA" id="ARBA00022723"/>
    </source>
</evidence>
<organism evidence="7 8">
    <name type="scientific">Phytophthora ramorum</name>
    <name type="common">Sudden oak death agent</name>
    <dbReference type="NCBI Taxonomy" id="164328"/>
    <lineage>
        <taxon>Eukaryota</taxon>
        <taxon>Sar</taxon>
        <taxon>Stramenopiles</taxon>
        <taxon>Oomycota</taxon>
        <taxon>Peronosporomycetes</taxon>
        <taxon>Peronosporales</taxon>
        <taxon>Peronosporaceae</taxon>
        <taxon>Phytophthora</taxon>
    </lineage>
</organism>
<protein>
    <recommendedName>
        <fullName evidence="6">Integrase catalytic domain-containing protein</fullName>
    </recommendedName>
</protein>
<keyword evidence="2" id="KW-0479">Metal-binding</keyword>
<dbReference type="InterPro" id="IPR013103">
    <property type="entry name" value="RVT_2"/>
</dbReference>
<dbReference type="InParanoid" id="H3GG03"/>
<evidence type="ECO:0000259" key="6">
    <source>
        <dbReference type="PROSITE" id="PS50994"/>
    </source>
</evidence>
<evidence type="ECO:0000256" key="4">
    <source>
        <dbReference type="ARBA" id="ARBA00022801"/>
    </source>
</evidence>
<evidence type="ECO:0000256" key="5">
    <source>
        <dbReference type="SAM" id="MobiDB-lite"/>
    </source>
</evidence>
<dbReference type="Pfam" id="PF07727">
    <property type="entry name" value="RVT_2"/>
    <property type="match status" value="1"/>
</dbReference>
<dbReference type="GO" id="GO:0006508">
    <property type="term" value="P:proteolysis"/>
    <property type="evidence" value="ECO:0007669"/>
    <property type="project" value="UniProtKB-KW"/>
</dbReference>
<dbReference type="EnsemblProtists" id="Phyra74699">
    <property type="protein sequence ID" value="Phyra74699"/>
    <property type="gene ID" value="Phyra74699"/>
</dbReference>
<dbReference type="PANTHER" id="PTHR42648:SF28">
    <property type="entry name" value="TRANSPOSON-ENCODED PROTEIN WITH RIBONUCLEASE H-LIKE AND RETROVIRUS ZINC FINGER-LIKE DOMAINS"/>
    <property type="match status" value="1"/>
</dbReference>
<dbReference type="GO" id="GO:0003676">
    <property type="term" value="F:nucleic acid binding"/>
    <property type="evidence" value="ECO:0007669"/>
    <property type="project" value="InterPro"/>
</dbReference>
<feature type="region of interest" description="Disordered" evidence="5">
    <location>
        <begin position="1258"/>
        <end position="1304"/>
    </location>
</feature>
<dbReference type="InterPro" id="IPR057670">
    <property type="entry name" value="SH3_retrovirus"/>
</dbReference>
<evidence type="ECO:0000256" key="1">
    <source>
        <dbReference type="ARBA" id="ARBA00022670"/>
    </source>
</evidence>
<feature type="region of interest" description="Disordered" evidence="5">
    <location>
        <begin position="1433"/>
        <end position="1489"/>
    </location>
</feature>
<dbReference type="OMA" id="FAMDECR"/>